<dbReference type="FunFam" id="2.40.50.140:FF:000041">
    <property type="entry name" value="Replication protein A subunit"/>
    <property type="match status" value="1"/>
</dbReference>
<evidence type="ECO:0000256" key="2">
    <source>
        <dbReference type="ARBA" id="ARBA00022723"/>
    </source>
</evidence>
<evidence type="ECO:0000259" key="6">
    <source>
        <dbReference type="Pfam" id="PF04057"/>
    </source>
</evidence>
<sequence>MNVDQIQLSTNAITECLDGKACTKAILQITNLKLINNAQGDADDSSCYRVTISDGIITYSSCILNTTLNKLVDSGELKENTIICIKEIMIECLEDQTNRIMLIINDIDIVRSNAEKINYLSTNFEANLSSHNQATLHTINTFPTTTNKSIPLGRFSLSNIRESVTKNQSITDSIESETHISISQINQYSNKWYIKGIVTNKTNMHHYNNARGEGTVFSFDFLDDTDEIRVTVFNNDCNRFYSTIHTGK</sequence>
<dbReference type="Gene3D" id="2.40.50.140">
    <property type="entry name" value="Nucleic acid-binding proteins"/>
    <property type="match status" value="2"/>
</dbReference>
<dbReference type="GO" id="GO:0006260">
    <property type="term" value="P:DNA replication"/>
    <property type="evidence" value="ECO:0007669"/>
    <property type="project" value="InterPro"/>
</dbReference>
<keyword evidence="2" id="KW-0479">Metal-binding</keyword>
<keyword evidence="4" id="KW-0862">Zinc</keyword>
<organism evidence="7 8">
    <name type="scientific">Adineta steineri</name>
    <dbReference type="NCBI Taxonomy" id="433720"/>
    <lineage>
        <taxon>Eukaryota</taxon>
        <taxon>Metazoa</taxon>
        <taxon>Spiralia</taxon>
        <taxon>Gnathifera</taxon>
        <taxon>Rotifera</taxon>
        <taxon>Eurotatoria</taxon>
        <taxon>Bdelloidea</taxon>
        <taxon>Adinetida</taxon>
        <taxon>Adinetidae</taxon>
        <taxon>Adineta</taxon>
    </lineage>
</organism>
<evidence type="ECO:0000313" key="8">
    <source>
        <dbReference type="Proteomes" id="UP000663881"/>
    </source>
</evidence>
<dbReference type="GO" id="GO:0003677">
    <property type="term" value="F:DNA binding"/>
    <property type="evidence" value="ECO:0007669"/>
    <property type="project" value="UniProtKB-KW"/>
</dbReference>
<dbReference type="InterPro" id="IPR007199">
    <property type="entry name" value="Rep_factor-A_N"/>
</dbReference>
<dbReference type="Proteomes" id="UP000663881">
    <property type="component" value="Unassembled WGS sequence"/>
</dbReference>
<name>A0A819ZI88_9BILA</name>
<feature type="domain" description="Replication factor-A protein 1 N-terminal" evidence="6">
    <location>
        <begin position="8"/>
        <end position="110"/>
    </location>
</feature>
<keyword evidence="5" id="KW-0238">DNA-binding</keyword>
<dbReference type="Pfam" id="PF04057">
    <property type="entry name" value="Rep-A_N"/>
    <property type="match status" value="1"/>
</dbReference>
<dbReference type="EMBL" id="CAJOAY010007827">
    <property type="protein sequence ID" value="CAF4174389.1"/>
    <property type="molecule type" value="Genomic_DNA"/>
</dbReference>
<dbReference type="CDD" id="cd04474">
    <property type="entry name" value="RPA1_DBD_A"/>
    <property type="match status" value="1"/>
</dbReference>
<proteinExistence type="inferred from homology"/>
<comment type="caution">
    <text evidence="7">The sequence shown here is derived from an EMBL/GenBank/DDBJ whole genome shotgun (WGS) entry which is preliminary data.</text>
</comment>
<evidence type="ECO:0000256" key="3">
    <source>
        <dbReference type="ARBA" id="ARBA00022771"/>
    </source>
</evidence>
<protein>
    <recommendedName>
        <fullName evidence="6">Replication factor-A protein 1 N-terminal domain-containing protein</fullName>
    </recommendedName>
</protein>
<feature type="non-terminal residue" evidence="7">
    <location>
        <position position="1"/>
    </location>
</feature>
<dbReference type="GO" id="GO:0005634">
    <property type="term" value="C:nucleus"/>
    <property type="evidence" value="ECO:0007669"/>
    <property type="project" value="InterPro"/>
</dbReference>
<dbReference type="GO" id="GO:0008270">
    <property type="term" value="F:zinc ion binding"/>
    <property type="evidence" value="ECO:0007669"/>
    <property type="project" value="UniProtKB-KW"/>
</dbReference>
<comment type="similarity">
    <text evidence="1">Belongs to the replication factor A protein 1 family.</text>
</comment>
<gene>
    <name evidence="7" type="ORF">OKA104_LOCUS39528</name>
</gene>
<keyword evidence="3" id="KW-0863">Zinc-finger</keyword>
<accession>A0A819ZI88</accession>
<evidence type="ECO:0000313" key="7">
    <source>
        <dbReference type="EMBL" id="CAF4174389.1"/>
    </source>
</evidence>
<evidence type="ECO:0000256" key="4">
    <source>
        <dbReference type="ARBA" id="ARBA00022833"/>
    </source>
</evidence>
<evidence type="ECO:0000256" key="5">
    <source>
        <dbReference type="ARBA" id="ARBA00023125"/>
    </source>
</evidence>
<dbReference type="SUPFAM" id="SSF50249">
    <property type="entry name" value="Nucleic acid-binding proteins"/>
    <property type="match status" value="2"/>
</dbReference>
<dbReference type="InterPro" id="IPR012340">
    <property type="entry name" value="NA-bd_OB-fold"/>
</dbReference>
<reference evidence="7" key="1">
    <citation type="submission" date="2021-02" db="EMBL/GenBank/DDBJ databases">
        <authorList>
            <person name="Nowell W R."/>
        </authorList>
    </citation>
    <scope>NUCLEOTIDE SEQUENCE</scope>
</reference>
<evidence type="ECO:0000256" key="1">
    <source>
        <dbReference type="ARBA" id="ARBA00005690"/>
    </source>
</evidence>
<dbReference type="AlphaFoldDB" id="A0A819ZI88"/>